<evidence type="ECO:0000256" key="2">
    <source>
        <dbReference type="PROSITE-ProRule" id="PRU01161"/>
    </source>
</evidence>
<protein>
    <submittedName>
        <fullName evidence="5">Patatin</fullName>
    </submittedName>
</protein>
<keyword evidence="1 2" id="KW-0443">Lipid metabolism</keyword>
<sequence length="368" mass="39772">MSPWKRLLLALAVPLFVASCGLSPARQIPEGFDLPTARPLGMDGLMSTRRDNIIDPDEVTHPGPILALSAGGVRGAFGAGVLVGWTATGERPEFSVVTGVSTGALLSLFAFLGPDQDADLKTAYTTVKTRDLVSIRPVSALLGTPSFTSAEGFREQIEKYLDEDALARIEEGAAQGRKLIVATTNLDAQAPRYWDITAIAASGHPDRLELIRNVIQASAAIPTLFPPVLIPVFDTDGRTFPMLHGDGGVTEEYILLELGDRVLSGRKSYVVLNQFERPEFKATDVNVIGVLGATTGANLAQLYRNETRAVLAAERSRGYDVSFATIPAEFDQESEEGFDPVYMTSLFNLGRRAILRDALWIERPAIAE</sequence>
<feature type="short sequence motif" description="DGA/G" evidence="2">
    <location>
        <begin position="246"/>
        <end position="248"/>
    </location>
</feature>
<feature type="domain" description="PNPLA" evidence="4">
    <location>
        <begin position="66"/>
        <end position="259"/>
    </location>
</feature>
<dbReference type="PROSITE" id="PS51635">
    <property type="entry name" value="PNPLA"/>
    <property type="match status" value="1"/>
</dbReference>
<evidence type="ECO:0000256" key="1">
    <source>
        <dbReference type="ARBA" id="ARBA00023098"/>
    </source>
</evidence>
<dbReference type="PROSITE" id="PS51257">
    <property type="entry name" value="PROKAR_LIPOPROTEIN"/>
    <property type="match status" value="1"/>
</dbReference>
<dbReference type="GO" id="GO:0016787">
    <property type="term" value="F:hydrolase activity"/>
    <property type="evidence" value="ECO:0007669"/>
    <property type="project" value="UniProtKB-UniRule"/>
</dbReference>
<proteinExistence type="predicted"/>
<dbReference type="AlphaFoldDB" id="A0A845MAA2"/>
<comment type="caution">
    <text evidence="5">The sequence shown here is derived from an EMBL/GenBank/DDBJ whole genome shotgun (WGS) entry which is preliminary data.</text>
</comment>
<evidence type="ECO:0000259" key="4">
    <source>
        <dbReference type="PROSITE" id="PS51635"/>
    </source>
</evidence>
<evidence type="ECO:0000256" key="3">
    <source>
        <dbReference type="SAM" id="SignalP"/>
    </source>
</evidence>
<feature type="active site" description="Nucleophile" evidence="2">
    <location>
        <position position="101"/>
    </location>
</feature>
<name>A0A845MAA2_9RHOB</name>
<dbReference type="SUPFAM" id="SSF52151">
    <property type="entry name" value="FabD/lysophospholipase-like"/>
    <property type="match status" value="1"/>
</dbReference>
<dbReference type="InterPro" id="IPR016035">
    <property type="entry name" value="Acyl_Trfase/lysoPLipase"/>
</dbReference>
<dbReference type="RefSeq" id="WP_161353117.1">
    <property type="nucleotide sequence ID" value="NZ_WTUX01000019.1"/>
</dbReference>
<dbReference type="Pfam" id="PF01734">
    <property type="entry name" value="Patatin"/>
    <property type="match status" value="1"/>
</dbReference>
<feature type="signal peptide" evidence="3">
    <location>
        <begin position="1"/>
        <end position="25"/>
    </location>
</feature>
<dbReference type="EMBL" id="WTUX01000019">
    <property type="protein sequence ID" value="MZR14923.1"/>
    <property type="molecule type" value="Genomic_DNA"/>
</dbReference>
<reference evidence="5 6" key="1">
    <citation type="submission" date="2019-12" db="EMBL/GenBank/DDBJ databases">
        <title>Maritimibacter sp. nov. sp. isolated from sea sand.</title>
        <authorList>
            <person name="Kim J."/>
            <person name="Jeong S.E."/>
            <person name="Jung H.S."/>
            <person name="Jeon C.O."/>
        </authorList>
    </citation>
    <scope>NUCLEOTIDE SEQUENCE [LARGE SCALE GENOMIC DNA]</scope>
    <source>
        <strain evidence="5 6">DP07</strain>
    </source>
</reference>
<dbReference type="InterPro" id="IPR002641">
    <property type="entry name" value="PNPLA_dom"/>
</dbReference>
<accession>A0A845MAA2</accession>
<dbReference type="Gene3D" id="3.40.1090.10">
    <property type="entry name" value="Cytosolic phospholipase A2 catalytic domain"/>
    <property type="match status" value="1"/>
</dbReference>
<keyword evidence="3" id="KW-0732">Signal</keyword>
<dbReference type="Proteomes" id="UP000467322">
    <property type="component" value="Unassembled WGS sequence"/>
</dbReference>
<dbReference type="GO" id="GO:0016042">
    <property type="term" value="P:lipid catabolic process"/>
    <property type="evidence" value="ECO:0007669"/>
    <property type="project" value="UniProtKB-UniRule"/>
</dbReference>
<organism evidence="5 6">
    <name type="scientific">Maritimibacter harenae</name>
    <dbReference type="NCBI Taxonomy" id="2606218"/>
    <lineage>
        <taxon>Bacteria</taxon>
        <taxon>Pseudomonadati</taxon>
        <taxon>Pseudomonadota</taxon>
        <taxon>Alphaproteobacteria</taxon>
        <taxon>Rhodobacterales</taxon>
        <taxon>Roseobacteraceae</taxon>
        <taxon>Maritimibacter</taxon>
    </lineage>
</organism>
<keyword evidence="6" id="KW-1185">Reference proteome</keyword>
<feature type="chain" id="PRO_5032272183" evidence="3">
    <location>
        <begin position="26"/>
        <end position="368"/>
    </location>
</feature>
<feature type="short sequence motif" description="GXSXG" evidence="2">
    <location>
        <begin position="99"/>
        <end position="103"/>
    </location>
</feature>
<evidence type="ECO:0000313" key="5">
    <source>
        <dbReference type="EMBL" id="MZR14923.1"/>
    </source>
</evidence>
<gene>
    <name evidence="5" type="ORF">GQE99_18025</name>
</gene>
<feature type="active site" description="Proton acceptor" evidence="2">
    <location>
        <position position="246"/>
    </location>
</feature>
<keyword evidence="2" id="KW-0442">Lipid degradation</keyword>
<keyword evidence="2" id="KW-0378">Hydrolase</keyword>
<comment type="caution">
    <text evidence="2">Lacks conserved residue(s) required for the propagation of feature annotation.</text>
</comment>
<evidence type="ECO:0000313" key="6">
    <source>
        <dbReference type="Proteomes" id="UP000467322"/>
    </source>
</evidence>